<evidence type="ECO:0000313" key="2">
    <source>
        <dbReference type="Ensembl" id="ENSMMNP00015004547.1"/>
    </source>
</evidence>
<feature type="region of interest" description="Disordered" evidence="1">
    <location>
        <begin position="1"/>
        <end position="52"/>
    </location>
</feature>
<evidence type="ECO:0000256" key="1">
    <source>
        <dbReference type="SAM" id="MobiDB-lite"/>
    </source>
</evidence>
<accession>A0A8C6APE9</accession>
<organism evidence="2 3">
    <name type="scientific">Monodon monoceros</name>
    <name type="common">Narwhal</name>
    <name type="synonym">Ceratodon monodon</name>
    <dbReference type="NCBI Taxonomy" id="40151"/>
    <lineage>
        <taxon>Eukaryota</taxon>
        <taxon>Metazoa</taxon>
        <taxon>Chordata</taxon>
        <taxon>Craniata</taxon>
        <taxon>Vertebrata</taxon>
        <taxon>Euteleostomi</taxon>
        <taxon>Mammalia</taxon>
        <taxon>Eutheria</taxon>
        <taxon>Laurasiatheria</taxon>
        <taxon>Artiodactyla</taxon>
        <taxon>Whippomorpha</taxon>
        <taxon>Cetacea</taxon>
        <taxon>Odontoceti</taxon>
        <taxon>Monodontidae</taxon>
        <taxon>Monodon</taxon>
    </lineage>
</organism>
<evidence type="ECO:0000313" key="3">
    <source>
        <dbReference type="Proteomes" id="UP000694561"/>
    </source>
</evidence>
<feature type="region of interest" description="Disordered" evidence="1">
    <location>
        <begin position="76"/>
        <end position="165"/>
    </location>
</feature>
<dbReference type="AlphaFoldDB" id="A0A8C6APE9"/>
<feature type="compositionally biased region" description="Basic and acidic residues" evidence="1">
    <location>
        <begin position="108"/>
        <end position="144"/>
    </location>
</feature>
<protein>
    <submittedName>
        <fullName evidence="2">Uncharacterized protein</fullName>
    </submittedName>
</protein>
<feature type="compositionally biased region" description="Low complexity" evidence="1">
    <location>
        <begin position="20"/>
        <end position="32"/>
    </location>
</feature>
<dbReference type="Ensembl" id="ENSMMNT00015005002.1">
    <property type="protein sequence ID" value="ENSMMNP00015004547.1"/>
    <property type="gene ID" value="ENSMMNG00015003450.1"/>
</dbReference>
<dbReference type="Proteomes" id="UP000694561">
    <property type="component" value="Unplaced"/>
</dbReference>
<reference evidence="2" key="1">
    <citation type="submission" date="2025-08" db="UniProtKB">
        <authorList>
            <consortium name="Ensembl"/>
        </authorList>
    </citation>
    <scope>IDENTIFICATION</scope>
</reference>
<sequence length="165" mass="18728">MELSAPAESDEDPRHRVGEAPPLTLPADLPTLHSNRPTFSPESELEWNNDMPEVNRLNSEHWRNHKTDKWLEHEESNLLETDFSGDGTTTELVQPGPRHQKGLPQDGPPREDASEVRLHLTAHPDVDSIHRDQSVHRMSDQVEKSHRRRDLQSPEGGASFPVSSY</sequence>
<reference evidence="2" key="2">
    <citation type="submission" date="2025-09" db="UniProtKB">
        <authorList>
            <consortium name="Ensembl"/>
        </authorList>
    </citation>
    <scope>IDENTIFICATION</scope>
</reference>
<name>A0A8C6APE9_MONMO</name>
<keyword evidence="3" id="KW-1185">Reference proteome</keyword>
<dbReference type="GeneTree" id="ENSGT00500000045767"/>
<proteinExistence type="predicted"/>